<sequence>MKEYGFMILGTFFFAFSVAIFAMPNGLAEGGIPGLALLLYYGMGWSPSLVTLLANGLILLIGYRYLPRTMIVKSILTIPLFSLFLFLLEDRSGPVHDPLLAALYTGVFTGVGFGFVFRSGSTTGGSSTIARMVNHKFGWELTGTNFVLDAAIVVGGIFVIGPVQTLYTVVALFIGKKVTDYVLEGFESKKVVHIFSSSYEAVAKSVRTNLGAHTTILQGKNDENGMDEHLIYVSVPKQQLFYLKKLIRDVDENAFTVVHTVKDVSGGSFSKAHYPTQKTFSSAKKEKQYYKNQAEE</sequence>
<dbReference type="Proteomes" id="UP001215143">
    <property type="component" value="Chromosome"/>
</dbReference>
<evidence type="ECO:0000313" key="9">
    <source>
        <dbReference type="Proteomes" id="UP001215143"/>
    </source>
</evidence>
<dbReference type="InterPro" id="IPR003740">
    <property type="entry name" value="YitT"/>
</dbReference>
<dbReference type="Gene3D" id="3.30.70.120">
    <property type="match status" value="1"/>
</dbReference>
<dbReference type="EMBL" id="CP117834">
    <property type="protein sequence ID" value="WDF04758.1"/>
    <property type="molecule type" value="Genomic_DNA"/>
</dbReference>
<evidence type="ECO:0000313" key="8">
    <source>
        <dbReference type="EMBL" id="WDF04758.1"/>
    </source>
</evidence>
<feature type="transmembrane region" description="Helical" evidence="6">
    <location>
        <begin position="70"/>
        <end position="87"/>
    </location>
</feature>
<feature type="transmembrane region" description="Helical" evidence="6">
    <location>
        <begin position="137"/>
        <end position="160"/>
    </location>
</feature>
<dbReference type="CDD" id="cd16380">
    <property type="entry name" value="YitT_C"/>
    <property type="match status" value="1"/>
</dbReference>
<keyword evidence="3 6" id="KW-0812">Transmembrane</keyword>
<keyword evidence="2" id="KW-1003">Cell membrane</keyword>
<evidence type="ECO:0000259" key="7">
    <source>
        <dbReference type="Pfam" id="PF10035"/>
    </source>
</evidence>
<evidence type="ECO:0000256" key="1">
    <source>
        <dbReference type="ARBA" id="ARBA00004651"/>
    </source>
</evidence>
<dbReference type="RefSeq" id="WP_035394987.1">
    <property type="nucleotide sequence ID" value="NZ_CP117834.1"/>
</dbReference>
<keyword evidence="4 6" id="KW-1133">Transmembrane helix</keyword>
<keyword evidence="9" id="KW-1185">Reference proteome</keyword>
<name>A0ABY7W7U1_9BACI</name>
<organism evidence="8 9">
    <name type="scientific">Shouchella hunanensis</name>
    <dbReference type="NCBI Taxonomy" id="766894"/>
    <lineage>
        <taxon>Bacteria</taxon>
        <taxon>Bacillati</taxon>
        <taxon>Bacillota</taxon>
        <taxon>Bacilli</taxon>
        <taxon>Bacillales</taxon>
        <taxon>Bacillaceae</taxon>
        <taxon>Shouchella</taxon>
    </lineage>
</organism>
<dbReference type="PANTHER" id="PTHR33545">
    <property type="entry name" value="UPF0750 MEMBRANE PROTEIN YITT-RELATED"/>
    <property type="match status" value="1"/>
</dbReference>
<dbReference type="InterPro" id="IPR051461">
    <property type="entry name" value="UPF0750_membrane"/>
</dbReference>
<reference evidence="8 9" key="1">
    <citation type="submission" date="2023-02" db="EMBL/GenBank/DDBJ databases">
        <authorList>
            <person name="Liu G."/>
        </authorList>
    </citation>
    <scope>NUCLEOTIDE SEQUENCE [LARGE SCALE GENOMIC DNA]</scope>
    <source>
        <strain evidence="8 9">DSM 23008</strain>
    </source>
</reference>
<gene>
    <name evidence="8" type="ORF">PQ477_04675</name>
</gene>
<evidence type="ECO:0000256" key="5">
    <source>
        <dbReference type="ARBA" id="ARBA00023136"/>
    </source>
</evidence>
<evidence type="ECO:0000256" key="6">
    <source>
        <dbReference type="SAM" id="Phobius"/>
    </source>
</evidence>
<comment type="subcellular location">
    <subcellularLocation>
        <location evidence="1">Cell membrane</location>
        <topology evidence="1">Multi-pass membrane protein</topology>
    </subcellularLocation>
</comment>
<dbReference type="InterPro" id="IPR015867">
    <property type="entry name" value="N-reg_PII/ATP_PRibTrfase_C"/>
</dbReference>
<proteinExistence type="predicted"/>
<dbReference type="PIRSF" id="PIRSF006483">
    <property type="entry name" value="Membrane_protein_YitT"/>
    <property type="match status" value="1"/>
</dbReference>
<feature type="transmembrane region" description="Helical" evidence="6">
    <location>
        <begin position="38"/>
        <end position="63"/>
    </location>
</feature>
<dbReference type="PANTHER" id="PTHR33545:SF4">
    <property type="entry name" value="UPF0750 MEMBRANE PROTEIN YXKD"/>
    <property type="match status" value="1"/>
</dbReference>
<dbReference type="InterPro" id="IPR019264">
    <property type="entry name" value="DUF2179"/>
</dbReference>
<keyword evidence="5 6" id="KW-0472">Membrane</keyword>
<feature type="transmembrane region" description="Helical" evidence="6">
    <location>
        <begin position="99"/>
        <end position="117"/>
    </location>
</feature>
<evidence type="ECO:0000256" key="3">
    <source>
        <dbReference type="ARBA" id="ARBA00022692"/>
    </source>
</evidence>
<protein>
    <submittedName>
        <fullName evidence="8">YitT family protein</fullName>
    </submittedName>
</protein>
<accession>A0ABY7W7U1</accession>
<evidence type="ECO:0000256" key="4">
    <source>
        <dbReference type="ARBA" id="ARBA00022989"/>
    </source>
</evidence>
<dbReference type="Pfam" id="PF02588">
    <property type="entry name" value="YitT_membrane"/>
    <property type="match status" value="1"/>
</dbReference>
<evidence type="ECO:0000256" key="2">
    <source>
        <dbReference type="ARBA" id="ARBA00022475"/>
    </source>
</evidence>
<feature type="domain" description="DUF2179" evidence="7">
    <location>
        <begin position="214"/>
        <end position="266"/>
    </location>
</feature>
<dbReference type="Pfam" id="PF10035">
    <property type="entry name" value="DUF2179"/>
    <property type="match status" value="1"/>
</dbReference>